<evidence type="ECO:0000256" key="3">
    <source>
        <dbReference type="ARBA" id="ARBA00023163"/>
    </source>
</evidence>
<dbReference type="PROSITE" id="PS51077">
    <property type="entry name" value="HTH_ICLR"/>
    <property type="match status" value="1"/>
</dbReference>
<dbReference type="PANTHER" id="PTHR30136">
    <property type="entry name" value="HELIX-TURN-HELIX TRANSCRIPTIONAL REGULATOR, ICLR FAMILY"/>
    <property type="match status" value="1"/>
</dbReference>
<comment type="caution">
    <text evidence="6">The sequence shown here is derived from an EMBL/GenBank/DDBJ whole genome shotgun (WGS) entry which is preliminary data.</text>
</comment>
<keyword evidence="1" id="KW-0805">Transcription regulation</keyword>
<dbReference type="SUPFAM" id="SSF46785">
    <property type="entry name" value="Winged helix' DNA-binding domain"/>
    <property type="match status" value="1"/>
</dbReference>
<proteinExistence type="predicted"/>
<accession>A0A261GBC7</accession>
<dbReference type="InterPro" id="IPR029016">
    <property type="entry name" value="GAF-like_dom_sf"/>
</dbReference>
<dbReference type="Pfam" id="PF01614">
    <property type="entry name" value="IclR_C"/>
    <property type="match status" value="1"/>
</dbReference>
<feature type="domain" description="IclR-ED" evidence="5">
    <location>
        <begin position="72"/>
        <end position="254"/>
    </location>
</feature>
<keyword evidence="2" id="KW-0238">DNA-binding</keyword>
<organism evidence="6 7">
    <name type="scientific">Bifidobacterium aquikefiri</name>
    <dbReference type="NCBI Taxonomy" id="1653207"/>
    <lineage>
        <taxon>Bacteria</taxon>
        <taxon>Bacillati</taxon>
        <taxon>Actinomycetota</taxon>
        <taxon>Actinomycetes</taxon>
        <taxon>Bifidobacteriales</taxon>
        <taxon>Bifidobacteriaceae</taxon>
        <taxon>Bifidobacterium</taxon>
    </lineage>
</organism>
<reference evidence="6 7" key="1">
    <citation type="journal article" date="2017" name="BMC Genomics">
        <title>Comparative genomic and phylogenomic analyses of the Bifidobacteriaceae family.</title>
        <authorList>
            <person name="Lugli G.A."/>
            <person name="Milani C."/>
            <person name="Turroni F."/>
            <person name="Duranti S."/>
            <person name="Mancabelli L."/>
            <person name="Mangifesta M."/>
            <person name="Ferrario C."/>
            <person name="Modesto M."/>
            <person name="Mattarelli P."/>
            <person name="Jiri K."/>
            <person name="van Sinderen D."/>
            <person name="Ventura M."/>
        </authorList>
    </citation>
    <scope>NUCLEOTIDE SEQUENCE [LARGE SCALE GENOMIC DNA]</scope>
    <source>
        <strain evidence="6 7">LMG 28769</strain>
    </source>
</reference>
<keyword evidence="7" id="KW-1185">Reference proteome</keyword>
<protein>
    <submittedName>
        <fullName evidence="6">Transcriptional regulator</fullName>
    </submittedName>
</protein>
<evidence type="ECO:0000313" key="6">
    <source>
        <dbReference type="EMBL" id="OZG68475.1"/>
    </source>
</evidence>
<keyword evidence="3" id="KW-0804">Transcription</keyword>
<dbReference type="AlphaFoldDB" id="A0A261GBC7"/>
<name>A0A261GBC7_9BIFI</name>
<dbReference type="Gene3D" id="3.30.450.40">
    <property type="match status" value="1"/>
</dbReference>
<evidence type="ECO:0000259" key="4">
    <source>
        <dbReference type="PROSITE" id="PS51077"/>
    </source>
</evidence>
<dbReference type="SUPFAM" id="SSF55781">
    <property type="entry name" value="GAF domain-like"/>
    <property type="match status" value="1"/>
</dbReference>
<dbReference type="EMBL" id="MWXA01000002">
    <property type="protein sequence ID" value="OZG68475.1"/>
    <property type="molecule type" value="Genomic_DNA"/>
</dbReference>
<dbReference type="SMART" id="SM00346">
    <property type="entry name" value="HTH_ICLR"/>
    <property type="match status" value="1"/>
</dbReference>
<dbReference type="GO" id="GO:0003700">
    <property type="term" value="F:DNA-binding transcription factor activity"/>
    <property type="evidence" value="ECO:0007669"/>
    <property type="project" value="TreeGrafter"/>
</dbReference>
<gene>
    <name evidence="6" type="ORF">BAQU_0293</name>
</gene>
<dbReference type="GO" id="GO:0003677">
    <property type="term" value="F:DNA binding"/>
    <property type="evidence" value="ECO:0007669"/>
    <property type="project" value="UniProtKB-KW"/>
</dbReference>
<feature type="domain" description="HTH iclR-type" evidence="4">
    <location>
        <begin position="9"/>
        <end position="71"/>
    </location>
</feature>
<dbReference type="InterPro" id="IPR005471">
    <property type="entry name" value="Tscrpt_reg_IclR_N"/>
</dbReference>
<dbReference type="Gene3D" id="1.10.10.10">
    <property type="entry name" value="Winged helix-like DNA-binding domain superfamily/Winged helix DNA-binding domain"/>
    <property type="match status" value="1"/>
</dbReference>
<dbReference type="InterPro" id="IPR036390">
    <property type="entry name" value="WH_DNA-bd_sf"/>
</dbReference>
<evidence type="ECO:0000259" key="5">
    <source>
        <dbReference type="PROSITE" id="PS51078"/>
    </source>
</evidence>
<dbReference type="InterPro" id="IPR014757">
    <property type="entry name" value="Tscrpt_reg_IclR_C"/>
</dbReference>
<dbReference type="GO" id="GO:0045892">
    <property type="term" value="P:negative regulation of DNA-templated transcription"/>
    <property type="evidence" value="ECO:0007669"/>
    <property type="project" value="TreeGrafter"/>
</dbReference>
<dbReference type="Pfam" id="PF09339">
    <property type="entry name" value="HTH_IclR"/>
    <property type="match status" value="1"/>
</dbReference>
<dbReference type="PANTHER" id="PTHR30136:SF24">
    <property type="entry name" value="HTH-TYPE TRANSCRIPTIONAL REPRESSOR ALLR"/>
    <property type="match status" value="1"/>
</dbReference>
<dbReference type="InterPro" id="IPR036388">
    <property type="entry name" value="WH-like_DNA-bd_sf"/>
</dbReference>
<evidence type="ECO:0000256" key="2">
    <source>
        <dbReference type="ARBA" id="ARBA00023125"/>
    </source>
</evidence>
<evidence type="ECO:0000256" key="1">
    <source>
        <dbReference type="ARBA" id="ARBA00023015"/>
    </source>
</evidence>
<evidence type="ECO:0000313" key="7">
    <source>
        <dbReference type="Proteomes" id="UP000216451"/>
    </source>
</evidence>
<dbReference type="PROSITE" id="PS51078">
    <property type="entry name" value="ICLR_ED"/>
    <property type="match status" value="1"/>
</dbReference>
<sequence length="261" mass="28436">MKPSDEGTSSTTERVIRTYLALVSGSSEVGITDLATATGMSKAVVHRIIGHFVDYGLAARNPVTRRYSLGPKSFALAEAVRPKQVLSTCARPFMEYLYELTGETITLTQRVNFHHLYVSQIESPHEIHISVALGTDVPLTVGSCGLCQLAFLDQETIDLILRIPRKKYTDATVTDDATIRARLDDIRRDGYSVTSGERVSLCTSIATPILAGNHNPIGSLGVACLDSRFPLIDRQMLIQETKRAASQIGKKVLAASHPTLP</sequence>
<dbReference type="InterPro" id="IPR050707">
    <property type="entry name" value="HTH_MetabolicPath_Reg"/>
</dbReference>
<dbReference type="Proteomes" id="UP000216451">
    <property type="component" value="Unassembled WGS sequence"/>
</dbReference>